<dbReference type="Proteomes" id="UP000636709">
    <property type="component" value="Unassembled WGS sequence"/>
</dbReference>
<dbReference type="AlphaFoldDB" id="A0A835BLI7"/>
<feature type="region of interest" description="Disordered" evidence="1">
    <location>
        <begin position="49"/>
        <end position="95"/>
    </location>
</feature>
<evidence type="ECO:0000256" key="1">
    <source>
        <dbReference type="SAM" id="MobiDB-lite"/>
    </source>
</evidence>
<gene>
    <name evidence="3" type="ORF">HU200_033140</name>
</gene>
<dbReference type="InterPro" id="IPR044730">
    <property type="entry name" value="RNase_H-like_dom_plant"/>
</dbReference>
<evidence type="ECO:0000313" key="3">
    <source>
        <dbReference type="EMBL" id="KAF8701819.1"/>
    </source>
</evidence>
<reference evidence="3" key="1">
    <citation type="submission" date="2020-07" db="EMBL/GenBank/DDBJ databases">
        <title>Genome sequence and genetic diversity analysis of an under-domesticated orphan crop, white fonio (Digitaria exilis).</title>
        <authorList>
            <person name="Bennetzen J.L."/>
            <person name="Chen S."/>
            <person name="Ma X."/>
            <person name="Wang X."/>
            <person name="Yssel A.E.J."/>
            <person name="Chaluvadi S.R."/>
            <person name="Johnson M."/>
            <person name="Gangashetty P."/>
            <person name="Hamidou F."/>
            <person name="Sanogo M.D."/>
            <person name="Zwaenepoel A."/>
            <person name="Wallace J."/>
            <person name="Van De Peer Y."/>
            <person name="Van Deynze A."/>
        </authorList>
    </citation>
    <scope>NUCLEOTIDE SEQUENCE</scope>
    <source>
        <tissue evidence="3">Leaves</tissue>
    </source>
</reference>
<dbReference type="EMBL" id="JACEFO010001795">
    <property type="protein sequence ID" value="KAF8701819.1"/>
    <property type="molecule type" value="Genomic_DNA"/>
</dbReference>
<protein>
    <recommendedName>
        <fullName evidence="2">RNase H type-1 domain-containing protein</fullName>
    </recommendedName>
</protein>
<dbReference type="Pfam" id="PF13456">
    <property type="entry name" value="RVT_3"/>
    <property type="match status" value="1"/>
</dbReference>
<comment type="caution">
    <text evidence="3">The sequence shown here is derived from an EMBL/GenBank/DDBJ whole genome shotgun (WGS) entry which is preliminary data.</text>
</comment>
<dbReference type="InterPro" id="IPR002156">
    <property type="entry name" value="RNaseH_domain"/>
</dbReference>
<name>A0A835BLI7_9POAL</name>
<dbReference type="OrthoDB" id="692420at2759"/>
<accession>A0A835BLI7</accession>
<evidence type="ECO:0000313" key="4">
    <source>
        <dbReference type="Proteomes" id="UP000636709"/>
    </source>
</evidence>
<feature type="domain" description="RNase H type-1" evidence="2">
    <location>
        <begin position="117"/>
        <end position="196"/>
    </location>
</feature>
<proteinExistence type="predicted"/>
<dbReference type="GO" id="GO:0004523">
    <property type="term" value="F:RNA-DNA hybrid ribonuclease activity"/>
    <property type="evidence" value="ECO:0007669"/>
    <property type="project" value="InterPro"/>
</dbReference>
<evidence type="ECO:0000259" key="2">
    <source>
        <dbReference type="Pfam" id="PF13456"/>
    </source>
</evidence>
<sequence>METASGRCLSCLVYASWLHFTWNPAPAAVMHLSDAAWGLAVARPSPADLGGRGSAAATGLGERSSSSSRRRLPPRPAKTEQRTTPARSKEKTKRVKGNLVIPSVKEGKSEDDTWGFDLNTGKAGFGYIARDHLGNVAFSGWSSDQLCKSAKEVECVAALTGVRQALSVFQGPIWLESDCLVLAQELKSPSPNRSDSCFVIEDTTELEMDARITAGHLHAPGPAPPMPLIASFLESTTSADWNVQT</sequence>
<organism evidence="3 4">
    <name type="scientific">Digitaria exilis</name>
    <dbReference type="NCBI Taxonomy" id="1010633"/>
    <lineage>
        <taxon>Eukaryota</taxon>
        <taxon>Viridiplantae</taxon>
        <taxon>Streptophyta</taxon>
        <taxon>Embryophyta</taxon>
        <taxon>Tracheophyta</taxon>
        <taxon>Spermatophyta</taxon>
        <taxon>Magnoliopsida</taxon>
        <taxon>Liliopsida</taxon>
        <taxon>Poales</taxon>
        <taxon>Poaceae</taxon>
        <taxon>PACMAD clade</taxon>
        <taxon>Panicoideae</taxon>
        <taxon>Panicodae</taxon>
        <taxon>Paniceae</taxon>
        <taxon>Anthephorinae</taxon>
        <taxon>Digitaria</taxon>
    </lineage>
</organism>
<dbReference type="GO" id="GO:0003676">
    <property type="term" value="F:nucleic acid binding"/>
    <property type="evidence" value="ECO:0007669"/>
    <property type="project" value="InterPro"/>
</dbReference>
<dbReference type="CDD" id="cd06222">
    <property type="entry name" value="RNase_H_like"/>
    <property type="match status" value="1"/>
</dbReference>
<keyword evidence="4" id="KW-1185">Reference proteome</keyword>